<feature type="region of interest" description="Disordered" evidence="1">
    <location>
        <begin position="340"/>
        <end position="406"/>
    </location>
</feature>
<dbReference type="HOGENOM" id="CLU_048123_0_0_1"/>
<feature type="region of interest" description="Disordered" evidence="1">
    <location>
        <begin position="37"/>
        <end position="57"/>
    </location>
</feature>
<feature type="region of interest" description="Disordered" evidence="1">
    <location>
        <begin position="192"/>
        <end position="221"/>
    </location>
</feature>
<dbReference type="EMBL" id="KN818223">
    <property type="protein sequence ID" value="KIL70568.1"/>
    <property type="molecule type" value="Genomic_DNA"/>
</dbReference>
<accession>A0A0C2XN52</accession>
<dbReference type="OrthoDB" id="3001436at2759"/>
<feature type="compositionally biased region" description="Basic residues" evidence="1">
    <location>
        <begin position="196"/>
        <end position="208"/>
    </location>
</feature>
<name>A0A0C2XN52_AMAMK</name>
<keyword evidence="3" id="KW-1185">Reference proteome</keyword>
<dbReference type="Proteomes" id="UP000054549">
    <property type="component" value="Unassembled WGS sequence"/>
</dbReference>
<protein>
    <submittedName>
        <fullName evidence="2">Uncharacterized protein</fullName>
    </submittedName>
</protein>
<feature type="compositionally biased region" description="Low complexity" evidence="1">
    <location>
        <begin position="210"/>
        <end position="221"/>
    </location>
</feature>
<feature type="region of interest" description="Disordered" evidence="1">
    <location>
        <begin position="134"/>
        <end position="166"/>
    </location>
</feature>
<reference evidence="2 3" key="1">
    <citation type="submission" date="2014-04" db="EMBL/GenBank/DDBJ databases">
        <title>Evolutionary Origins and Diversification of the Mycorrhizal Mutualists.</title>
        <authorList>
            <consortium name="DOE Joint Genome Institute"/>
            <consortium name="Mycorrhizal Genomics Consortium"/>
            <person name="Kohler A."/>
            <person name="Kuo A."/>
            <person name="Nagy L.G."/>
            <person name="Floudas D."/>
            <person name="Copeland A."/>
            <person name="Barry K.W."/>
            <person name="Cichocki N."/>
            <person name="Veneault-Fourrey C."/>
            <person name="LaButti K."/>
            <person name="Lindquist E.A."/>
            <person name="Lipzen A."/>
            <person name="Lundell T."/>
            <person name="Morin E."/>
            <person name="Murat C."/>
            <person name="Riley R."/>
            <person name="Ohm R."/>
            <person name="Sun H."/>
            <person name="Tunlid A."/>
            <person name="Henrissat B."/>
            <person name="Grigoriev I.V."/>
            <person name="Hibbett D.S."/>
            <person name="Martin F."/>
        </authorList>
    </citation>
    <scope>NUCLEOTIDE SEQUENCE [LARGE SCALE GENOMIC DNA]</scope>
    <source>
        <strain evidence="2 3">Koide BX008</strain>
    </source>
</reference>
<evidence type="ECO:0000256" key="1">
    <source>
        <dbReference type="SAM" id="MobiDB-lite"/>
    </source>
</evidence>
<feature type="compositionally biased region" description="Polar residues" evidence="1">
    <location>
        <begin position="146"/>
        <end position="164"/>
    </location>
</feature>
<evidence type="ECO:0000313" key="3">
    <source>
        <dbReference type="Proteomes" id="UP000054549"/>
    </source>
</evidence>
<organism evidence="2 3">
    <name type="scientific">Amanita muscaria (strain Koide BX008)</name>
    <dbReference type="NCBI Taxonomy" id="946122"/>
    <lineage>
        <taxon>Eukaryota</taxon>
        <taxon>Fungi</taxon>
        <taxon>Dikarya</taxon>
        <taxon>Basidiomycota</taxon>
        <taxon>Agaricomycotina</taxon>
        <taxon>Agaricomycetes</taxon>
        <taxon>Agaricomycetidae</taxon>
        <taxon>Agaricales</taxon>
        <taxon>Pluteineae</taxon>
        <taxon>Amanitaceae</taxon>
        <taxon>Amanita</taxon>
    </lineage>
</organism>
<sequence length="457" mass="50066">MIKCHLKVINPLLHEAPASVHKSSSLVFAATSAKCSSWHRSSSSSPQVKPPRPATSPCQEWIYRRPNKSAAPCHGPSPGTSSPRRIRHYKSQDQFSPYPESRAGSYSYQDANPFWSTLRPRPMLKARPSRTRLVISPPFKPPLPTISPNTSETTFRSENTSPLRTPSITSIASTASSTSAPNTPTVASFAYAPRQHPLRNRPPNRHLKSSSDYSPLPSSFSPSKSILARSSSVSTSGSHTTFSTSIPSPTKSVKFVETPIVHYASRGYWDLESLKEVEASQSLPDIQMGMDVEEMDLGGDDLALPRHELEIAREAMCATPTLDTERGRVKGLQRIISLKRRSSLPTKRDKSCPQPLSRRPTISGPYVLGTFQGASAEDGWPPSSPSLADHSPLQRSKGSQPTRSLSLNRVYLRSAPSLESVRSTRSAAARSLRRVSSINGVNNARGVRAWLEKIRLG</sequence>
<dbReference type="STRING" id="946122.A0A0C2XN52"/>
<feature type="compositionally biased region" description="Polar residues" evidence="1">
    <location>
        <begin position="393"/>
        <end position="406"/>
    </location>
</feature>
<proteinExistence type="predicted"/>
<evidence type="ECO:0000313" key="2">
    <source>
        <dbReference type="EMBL" id="KIL70568.1"/>
    </source>
</evidence>
<dbReference type="InParanoid" id="A0A0C2XN52"/>
<dbReference type="AlphaFoldDB" id="A0A0C2XN52"/>
<gene>
    <name evidence="2" type="ORF">M378DRAFT_471165</name>
</gene>